<evidence type="ECO:0000259" key="9">
    <source>
        <dbReference type="Pfam" id="PF13967"/>
    </source>
</evidence>
<evidence type="ECO:0000256" key="3">
    <source>
        <dbReference type="ARBA" id="ARBA00022448"/>
    </source>
</evidence>
<name>A0A6C1EB80_SACPS</name>
<keyword evidence="3" id="KW-0813">Transport</keyword>
<evidence type="ECO:0000256" key="6">
    <source>
        <dbReference type="ARBA" id="ARBA00023136"/>
    </source>
</evidence>
<feature type="domain" description="CSC1/OSCA1-like N-terminal transmembrane" evidence="9">
    <location>
        <begin position="35"/>
        <end position="209"/>
    </location>
</feature>
<feature type="transmembrane region" description="Helical" evidence="7">
    <location>
        <begin position="128"/>
        <end position="150"/>
    </location>
</feature>
<dbReference type="AlphaFoldDB" id="A0A6C1EB80"/>
<dbReference type="InterPro" id="IPR003864">
    <property type="entry name" value="CSC1/OSCA1-like_7TM"/>
</dbReference>
<evidence type="ECO:0000313" key="11">
    <source>
        <dbReference type="Proteomes" id="UP000501346"/>
    </source>
</evidence>
<feature type="domain" description="CSC1/OSCA1-like 7TM region" evidence="8">
    <location>
        <begin position="475"/>
        <end position="748"/>
    </location>
</feature>
<dbReference type="EMBL" id="CP049009">
    <property type="protein sequence ID" value="QID86598.1"/>
    <property type="molecule type" value="Genomic_DNA"/>
</dbReference>
<feature type="transmembrane region" description="Helical" evidence="7">
    <location>
        <begin position="567"/>
        <end position="590"/>
    </location>
</feature>
<dbReference type="InterPro" id="IPR032880">
    <property type="entry name" value="CSC1/OSCA1-like_N"/>
</dbReference>
<evidence type="ECO:0000256" key="5">
    <source>
        <dbReference type="ARBA" id="ARBA00022989"/>
    </source>
</evidence>
<feature type="transmembrane region" description="Helical" evidence="7">
    <location>
        <begin position="479"/>
        <end position="498"/>
    </location>
</feature>
<keyword evidence="6 7" id="KW-0472">Membrane</keyword>
<feature type="transmembrane region" description="Helical" evidence="7">
    <location>
        <begin position="662"/>
        <end position="683"/>
    </location>
</feature>
<comment type="similarity">
    <text evidence="2">Belongs to the CSC1 (TC 1.A.17) family.</text>
</comment>
<evidence type="ECO:0000313" key="10">
    <source>
        <dbReference type="EMBL" id="QID86598.1"/>
    </source>
</evidence>
<dbReference type="Pfam" id="PF13967">
    <property type="entry name" value="RSN1_TM"/>
    <property type="match status" value="1"/>
</dbReference>
<dbReference type="PANTHER" id="PTHR13018">
    <property type="entry name" value="PROBABLE MEMBRANE PROTEIN DUF221-RELATED"/>
    <property type="match status" value="1"/>
</dbReference>
<gene>
    <name evidence="10" type="primary">SPO75</name>
    <name evidence="10" type="ORF">GRS66_009233</name>
</gene>
<evidence type="ECO:0000256" key="4">
    <source>
        <dbReference type="ARBA" id="ARBA00022692"/>
    </source>
</evidence>
<reference evidence="10 11" key="1">
    <citation type="journal article" date="2019" name="BMC Genomics">
        <title>Chromosome level assembly and comparative genome analysis confirm lager-brewing yeasts originated from a single hybridization.</title>
        <authorList>
            <person name="Salazar A.N."/>
            <person name="Gorter de Vries A.R."/>
            <person name="van den Broek M."/>
            <person name="Brouwers N."/>
            <person name="de la Torre Cortes P."/>
            <person name="Kuijpers N.G.A."/>
            <person name="Daran J.G."/>
            <person name="Abeel T."/>
        </authorList>
    </citation>
    <scope>NUCLEOTIDE SEQUENCE [LARGE SCALE GENOMIC DNA]</scope>
    <source>
        <strain evidence="10 11">CBS 1483</strain>
    </source>
</reference>
<evidence type="ECO:0000259" key="8">
    <source>
        <dbReference type="Pfam" id="PF02714"/>
    </source>
</evidence>
<dbReference type="GO" id="GO:0005886">
    <property type="term" value="C:plasma membrane"/>
    <property type="evidence" value="ECO:0007669"/>
    <property type="project" value="TreeGrafter"/>
</dbReference>
<keyword evidence="11" id="KW-1185">Reference proteome</keyword>
<feature type="transmembrane region" description="Helical" evidence="7">
    <location>
        <begin position="35"/>
        <end position="56"/>
    </location>
</feature>
<dbReference type="Pfam" id="PF02714">
    <property type="entry name" value="RSN1_7TM"/>
    <property type="match status" value="1"/>
</dbReference>
<dbReference type="PANTHER" id="PTHR13018:SF20">
    <property type="entry name" value="SPORULATION-SPECIFIC PROTEIN 75"/>
    <property type="match status" value="1"/>
</dbReference>
<feature type="transmembrane region" description="Helical" evidence="7">
    <location>
        <begin position="689"/>
        <end position="709"/>
    </location>
</feature>
<dbReference type="OrthoDB" id="1076608at2759"/>
<evidence type="ECO:0000256" key="1">
    <source>
        <dbReference type="ARBA" id="ARBA00004141"/>
    </source>
</evidence>
<feature type="transmembrane region" description="Helical" evidence="7">
    <location>
        <begin position="729"/>
        <end position="748"/>
    </location>
</feature>
<evidence type="ECO:0000256" key="2">
    <source>
        <dbReference type="ARBA" id="ARBA00007779"/>
    </source>
</evidence>
<evidence type="ECO:0000256" key="7">
    <source>
        <dbReference type="SAM" id="Phobius"/>
    </source>
</evidence>
<dbReference type="GO" id="GO:0005227">
    <property type="term" value="F:calcium-activated cation channel activity"/>
    <property type="evidence" value="ECO:0007669"/>
    <property type="project" value="InterPro"/>
</dbReference>
<organism evidence="10 11">
    <name type="scientific">Saccharomyces pastorianus</name>
    <name type="common">Lager yeast</name>
    <name type="synonym">Saccharomyces cerevisiae x Saccharomyces eubayanus</name>
    <dbReference type="NCBI Taxonomy" id="27292"/>
    <lineage>
        <taxon>Eukaryota</taxon>
        <taxon>Fungi</taxon>
        <taxon>Dikarya</taxon>
        <taxon>Ascomycota</taxon>
        <taxon>Saccharomycotina</taxon>
        <taxon>Saccharomycetes</taxon>
        <taxon>Saccharomycetales</taxon>
        <taxon>Saccharomycetaceae</taxon>
        <taxon>Saccharomyces</taxon>
    </lineage>
</organism>
<keyword evidence="5 7" id="KW-1133">Transmembrane helix</keyword>
<accession>A0A6C1EB80</accession>
<dbReference type="InterPro" id="IPR045122">
    <property type="entry name" value="Csc1-like"/>
</dbReference>
<dbReference type="Proteomes" id="UP000501346">
    <property type="component" value="Chromosome SeXII"/>
</dbReference>
<feature type="transmembrane region" description="Helical" evidence="7">
    <location>
        <begin position="528"/>
        <end position="547"/>
    </location>
</feature>
<sequence>MNATKELTFSLLNRFQDKDRFGSAQRHAGISLKGFISGILFSFLYFLFQLSLFIVLRSRFKTIYQANVALKIYPESKAGYAKGKKSYKLLVFSFLKQIPDRILNPIGSFNPDERYGLDNYLFLRFLKLLISFFAILSIINIPILVPIHYFSMGNLEDSQDEHYQQTFTTTSELDKWTMSNLSQDSSNRLICHLFLSIFVVLWFHLILSSELRFVNQLGYSVLTKSKYQNILYLEGLSNELITEDVSLEAKFERLYPDCVDAIYFIPKDLRKVHNLEIKLNKLQKSKEQVIFEIFLEKYFKRISIQRHLITNHKSFFLSKLKNHLLFQYKRFIFLSQHRIAYYWAKFGLHWEKLKVFPLYHPKFTLNKETVLERKYKILDKKIRKEKLIKFRVNSLKTVPDIKSSPSAHSSPTTDIYMNKVFICFKSTLISNIIGEILSYKLPTQNLKVIIGPNIKDIIWRNILDSSPFWKSAKYFSANILRIFVIIGWILPVAFLGLISQIPNISSLIPFAKIIYFQSPFIREVAKNLIPIVTLIIIIEIVPYFFRWLSCLRGLKTGAQVEADVQNWYFIFVYIHLFLVVTISSGFSIIIERLLNNPVSIPALLANDLPKCANFFCSFVLIRGMAYAGGNLLRIKELLFELFYYKWKTCSPHAQFKRLKTSLFFQLGSIYPIFSVLGCIGIIYSVVAPIILLLCCISFSMVYFSFNYLFKYQYNIENYSETFGKLYIQALMQLYAGIYFMEFCLLGLFTLFDQYTLSTIMIVVFILTVMAHSKISKQIRSKPQHLPTLEYLSSLSSETKDQYYHESYSFDDIFSVRKGFDKIWLPRDKLGISEEEQSFLEKSYRLKFDLNMYSMDLFGDCHLDNGHLP</sequence>
<keyword evidence="4 7" id="KW-0812">Transmembrane</keyword>
<feature type="transmembrane region" description="Helical" evidence="7">
    <location>
        <begin position="186"/>
        <end position="207"/>
    </location>
</feature>
<comment type="subcellular location">
    <subcellularLocation>
        <location evidence="1">Membrane</location>
        <topology evidence="1">Multi-pass membrane protein</topology>
    </subcellularLocation>
</comment>
<proteinExistence type="inferred from homology"/>
<feature type="transmembrane region" description="Helical" evidence="7">
    <location>
        <begin position="754"/>
        <end position="771"/>
    </location>
</feature>
<protein>
    <submittedName>
        <fullName evidence="10">Sporulation-specific protein 75</fullName>
    </submittedName>
</protein>